<evidence type="ECO:0000313" key="3">
    <source>
        <dbReference type="Proteomes" id="UP000520814"/>
    </source>
</evidence>
<dbReference type="Proteomes" id="UP000520814">
    <property type="component" value="Unassembled WGS sequence"/>
</dbReference>
<protein>
    <submittedName>
        <fullName evidence="2">Uncharacterized protein</fullName>
    </submittedName>
</protein>
<gene>
    <name evidence="2" type="ORF">HNQ39_002025</name>
</gene>
<sequence>MKLKKRLPESRSQKKERLAADRDRHALDREQALGRREAWLAQHDRGKALYHEWRNATLHRLDSDAAYTHFEAVHRSYWDLFRHIGMPSTELSLALQRHKDGKPVDPEPLVEELETQLKFRPHVAHLLRQLLRAGALSPSQQDRVCGVLLRRLAFDGWHRHFRALARLARALDSQSPELRQQLAQLPQTPQIVHLRSLLDPGDGVAQEVL</sequence>
<keyword evidence="3" id="KW-1185">Reference proteome</keyword>
<name>A0A7W9SQQ3_ARMRO</name>
<feature type="region of interest" description="Disordered" evidence="1">
    <location>
        <begin position="1"/>
        <end position="23"/>
    </location>
</feature>
<reference evidence="2 3" key="1">
    <citation type="submission" date="2020-08" db="EMBL/GenBank/DDBJ databases">
        <title>Genomic Encyclopedia of Type Strains, Phase IV (KMG-IV): sequencing the most valuable type-strain genomes for metagenomic binning, comparative biology and taxonomic classification.</title>
        <authorList>
            <person name="Goeker M."/>
        </authorList>
    </citation>
    <scope>NUCLEOTIDE SEQUENCE [LARGE SCALE GENOMIC DNA]</scope>
    <source>
        <strain evidence="2 3">DSM 23562</strain>
    </source>
</reference>
<evidence type="ECO:0000256" key="1">
    <source>
        <dbReference type="SAM" id="MobiDB-lite"/>
    </source>
</evidence>
<dbReference type="AlphaFoldDB" id="A0A7W9SQQ3"/>
<dbReference type="RefSeq" id="WP_184194802.1">
    <property type="nucleotide sequence ID" value="NZ_JACHGW010000002.1"/>
</dbReference>
<accession>A0A7W9SQQ3</accession>
<dbReference type="EMBL" id="JACHGW010000002">
    <property type="protein sequence ID" value="MBB6050234.1"/>
    <property type="molecule type" value="Genomic_DNA"/>
</dbReference>
<comment type="caution">
    <text evidence="2">The sequence shown here is derived from an EMBL/GenBank/DDBJ whole genome shotgun (WGS) entry which is preliminary data.</text>
</comment>
<evidence type="ECO:0000313" key="2">
    <source>
        <dbReference type="EMBL" id="MBB6050234.1"/>
    </source>
</evidence>
<organism evidence="2 3">
    <name type="scientific">Armatimonas rosea</name>
    <dbReference type="NCBI Taxonomy" id="685828"/>
    <lineage>
        <taxon>Bacteria</taxon>
        <taxon>Bacillati</taxon>
        <taxon>Armatimonadota</taxon>
        <taxon>Armatimonadia</taxon>
        <taxon>Armatimonadales</taxon>
        <taxon>Armatimonadaceae</taxon>
        <taxon>Armatimonas</taxon>
    </lineage>
</organism>
<proteinExistence type="predicted"/>